<feature type="compositionally biased region" description="Polar residues" evidence="1">
    <location>
        <begin position="8"/>
        <end position="20"/>
    </location>
</feature>
<dbReference type="Proteomes" id="UP001153269">
    <property type="component" value="Unassembled WGS sequence"/>
</dbReference>
<dbReference type="EMBL" id="CADEAL010000852">
    <property type="protein sequence ID" value="CAB1426013.1"/>
    <property type="molecule type" value="Genomic_DNA"/>
</dbReference>
<name>A0A9N7U9N9_PLEPL</name>
<gene>
    <name evidence="2" type="ORF">PLEPLA_LOCUS13947</name>
</gene>
<dbReference type="AlphaFoldDB" id="A0A9N7U9N9"/>
<comment type="caution">
    <text evidence="2">The sequence shown here is derived from an EMBL/GenBank/DDBJ whole genome shotgun (WGS) entry which is preliminary data.</text>
</comment>
<keyword evidence="3" id="KW-1185">Reference proteome</keyword>
<sequence length="309" mass="34817">MHGKAPKTLQSVASEENIWSPSKCPGGVATRSSTRWIRQMRRGEREGETPSPHDYRNPSPDKFLFALATTRLQEALWRLWFTCSATQPKCLTWILLHSVMERLEFSEPEEHNCFTGLPTPLQSAASLVEGRDKKTLGKEMMKQGTNPEDHVIDGFRHLLRCESVVSDTLPRLFHFHVGRSAGCRIKETRTDSRLTLPFRAKEMYQAIDKAELSQSHTLSGNMSLQRKHLNWSPIPPPPAVRHAIKYYVRAHCSSSSHNASGGFEVNTGIHQCRSLLRICVISARATYTDRQQSQLCGCGTSDQTDTAVM</sequence>
<evidence type="ECO:0000313" key="3">
    <source>
        <dbReference type="Proteomes" id="UP001153269"/>
    </source>
</evidence>
<evidence type="ECO:0000313" key="2">
    <source>
        <dbReference type="EMBL" id="CAB1426013.1"/>
    </source>
</evidence>
<reference evidence="2" key="1">
    <citation type="submission" date="2020-03" db="EMBL/GenBank/DDBJ databases">
        <authorList>
            <person name="Weist P."/>
        </authorList>
    </citation>
    <scope>NUCLEOTIDE SEQUENCE</scope>
</reference>
<feature type="region of interest" description="Disordered" evidence="1">
    <location>
        <begin position="1"/>
        <end position="36"/>
    </location>
</feature>
<accession>A0A9N7U9N9</accession>
<protein>
    <submittedName>
        <fullName evidence="2">Uncharacterized protein</fullName>
    </submittedName>
</protein>
<proteinExistence type="predicted"/>
<evidence type="ECO:0000256" key="1">
    <source>
        <dbReference type="SAM" id="MobiDB-lite"/>
    </source>
</evidence>
<organism evidence="2 3">
    <name type="scientific">Pleuronectes platessa</name>
    <name type="common">European plaice</name>
    <dbReference type="NCBI Taxonomy" id="8262"/>
    <lineage>
        <taxon>Eukaryota</taxon>
        <taxon>Metazoa</taxon>
        <taxon>Chordata</taxon>
        <taxon>Craniata</taxon>
        <taxon>Vertebrata</taxon>
        <taxon>Euteleostomi</taxon>
        <taxon>Actinopterygii</taxon>
        <taxon>Neopterygii</taxon>
        <taxon>Teleostei</taxon>
        <taxon>Neoteleostei</taxon>
        <taxon>Acanthomorphata</taxon>
        <taxon>Carangaria</taxon>
        <taxon>Pleuronectiformes</taxon>
        <taxon>Pleuronectoidei</taxon>
        <taxon>Pleuronectidae</taxon>
        <taxon>Pleuronectes</taxon>
    </lineage>
</organism>